<name>A0AAN7W1W3_9PEZI</name>
<organism evidence="2 3">
    <name type="scientific">Elasticomyces elasticus</name>
    <dbReference type="NCBI Taxonomy" id="574655"/>
    <lineage>
        <taxon>Eukaryota</taxon>
        <taxon>Fungi</taxon>
        <taxon>Dikarya</taxon>
        <taxon>Ascomycota</taxon>
        <taxon>Pezizomycotina</taxon>
        <taxon>Dothideomycetes</taxon>
        <taxon>Dothideomycetidae</taxon>
        <taxon>Mycosphaerellales</taxon>
        <taxon>Teratosphaeriaceae</taxon>
        <taxon>Elasticomyces</taxon>
    </lineage>
</organism>
<reference evidence="2" key="1">
    <citation type="submission" date="2023-08" db="EMBL/GenBank/DDBJ databases">
        <title>Black Yeasts Isolated from many extreme environments.</title>
        <authorList>
            <person name="Coleine C."/>
            <person name="Stajich J.E."/>
            <person name="Selbmann L."/>
        </authorList>
    </citation>
    <scope>NUCLEOTIDE SEQUENCE</scope>
    <source>
        <strain evidence="2">CCFEE 5810</strain>
    </source>
</reference>
<evidence type="ECO:0000313" key="3">
    <source>
        <dbReference type="Proteomes" id="UP001310594"/>
    </source>
</evidence>
<dbReference type="EMBL" id="JAVRQU010000019">
    <property type="protein sequence ID" value="KAK5692416.1"/>
    <property type="molecule type" value="Genomic_DNA"/>
</dbReference>
<comment type="caution">
    <text evidence="2">The sequence shown here is derived from an EMBL/GenBank/DDBJ whole genome shotgun (WGS) entry which is preliminary data.</text>
</comment>
<evidence type="ECO:0000313" key="2">
    <source>
        <dbReference type="EMBL" id="KAK5692416.1"/>
    </source>
</evidence>
<feature type="compositionally biased region" description="Polar residues" evidence="1">
    <location>
        <begin position="76"/>
        <end position="87"/>
    </location>
</feature>
<protein>
    <submittedName>
        <fullName evidence="2">Uncharacterized protein</fullName>
    </submittedName>
</protein>
<dbReference type="AlphaFoldDB" id="A0AAN7W1W3"/>
<proteinExistence type="predicted"/>
<feature type="region of interest" description="Disordered" evidence="1">
    <location>
        <begin position="55"/>
        <end position="87"/>
    </location>
</feature>
<evidence type="ECO:0000256" key="1">
    <source>
        <dbReference type="SAM" id="MobiDB-lite"/>
    </source>
</evidence>
<accession>A0AAN7W1W3</accession>
<sequence>MQSEGISFAQRASDIFTRAYTNSQKLRPDAPKLPPGNSVRELRSLRKIRGLHGLRSPLKSIGGSDNNLKLTERNRNPNTSAVINSLK</sequence>
<dbReference type="Proteomes" id="UP001310594">
    <property type="component" value="Unassembled WGS sequence"/>
</dbReference>
<gene>
    <name evidence="2" type="ORF">LTR97_010724</name>
</gene>